<evidence type="ECO:0000313" key="3">
    <source>
        <dbReference type="Proteomes" id="UP000297741"/>
    </source>
</evidence>
<feature type="compositionally biased region" description="Low complexity" evidence="1">
    <location>
        <begin position="14"/>
        <end position="30"/>
    </location>
</feature>
<dbReference type="EMBL" id="RPEM01000006">
    <property type="protein sequence ID" value="TGD43203.1"/>
    <property type="molecule type" value="Genomic_DNA"/>
</dbReference>
<feature type="region of interest" description="Disordered" evidence="1">
    <location>
        <begin position="14"/>
        <end position="71"/>
    </location>
</feature>
<evidence type="ECO:0000256" key="1">
    <source>
        <dbReference type="SAM" id="MobiDB-lite"/>
    </source>
</evidence>
<sequence>MAKCQWLPEDEFAAARAPAAATSPPIAAIVPSPPRAPPIPTSPAAPPIPAPPTPAPAAAAPDPPVPAPAPTPAPWVDTCSVFARRTIIASPSLAISAAEAMVAVAANARAVVNAVKRDIVTLHFELIGLESTIVQAAARPKTFIVKITA</sequence>
<name>A0ABY2KP62_9RHOB</name>
<comment type="caution">
    <text evidence="2">The sequence shown here is derived from an EMBL/GenBank/DDBJ whole genome shotgun (WGS) entry which is preliminary data.</text>
</comment>
<proteinExistence type="predicted"/>
<gene>
    <name evidence="2" type="ORF">EEB11_10280</name>
</gene>
<reference evidence="2 3" key="1">
    <citation type="submission" date="2018-11" db="EMBL/GenBank/DDBJ databases">
        <title>Tabrizicola sp. isolated from sediment of alpine lake.</title>
        <authorList>
            <person name="Liu Z."/>
        </authorList>
    </citation>
    <scope>NUCLEOTIDE SEQUENCE [LARGE SCALE GENOMIC DNA]</scope>
    <source>
        <strain evidence="2 3">DRYC-M-16</strain>
    </source>
</reference>
<accession>A0ABY2KP62</accession>
<evidence type="ECO:0000313" key="2">
    <source>
        <dbReference type="EMBL" id="TGD43203.1"/>
    </source>
</evidence>
<protein>
    <submittedName>
        <fullName evidence="2">Uncharacterized protein</fullName>
    </submittedName>
</protein>
<organism evidence="2 3">
    <name type="scientific">Pseudotabrizicola sediminis</name>
    <dbReference type="NCBI Taxonomy" id="2486418"/>
    <lineage>
        <taxon>Bacteria</taxon>
        <taxon>Pseudomonadati</taxon>
        <taxon>Pseudomonadota</taxon>
        <taxon>Alphaproteobacteria</taxon>
        <taxon>Rhodobacterales</taxon>
        <taxon>Paracoccaceae</taxon>
        <taxon>Pseudotabrizicola</taxon>
    </lineage>
</organism>
<keyword evidence="3" id="KW-1185">Reference proteome</keyword>
<feature type="compositionally biased region" description="Pro residues" evidence="1">
    <location>
        <begin position="31"/>
        <end position="71"/>
    </location>
</feature>
<dbReference type="Proteomes" id="UP000297741">
    <property type="component" value="Unassembled WGS sequence"/>
</dbReference>